<sequence length="251" mass="27668">MSHEVRVTWRGKSMNKRTVAMVEAAEKLLHSRMAILQGSYNKGGVGASAGTHDGGGAVDIDVRRLAPASRVAVVKALRQVGFAAWLRTPSQGSWPFHVHAIAVADKDLSASAARQVADYHQKRNGLKNRGKDDGPPGYYWMTWELYQKSRTPPLPEPDSIISLAAMRYAATHDVMTGAWGADRLKVLAWAAHPKVGALVNAELAPPRGVAWHVHFRRMMRKIEAHYQLRNTGQFDPGVAAQMKRFGYKIVA</sequence>
<proteinExistence type="predicted"/>
<evidence type="ECO:0000313" key="2">
    <source>
        <dbReference type="Proteomes" id="UP001500280"/>
    </source>
</evidence>
<dbReference type="RefSeq" id="WP_344147989.1">
    <property type="nucleotide sequence ID" value="NZ_BAAANF010000005.1"/>
</dbReference>
<protein>
    <recommendedName>
        <fullName evidence="3">Replication protein</fullName>
    </recommendedName>
</protein>
<keyword evidence="2" id="KW-1185">Reference proteome</keyword>
<accession>A0ABN2GRG8</accession>
<name>A0ABN2GRG8_9ACTN</name>
<evidence type="ECO:0008006" key="3">
    <source>
        <dbReference type="Google" id="ProtNLM"/>
    </source>
</evidence>
<evidence type="ECO:0000313" key="1">
    <source>
        <dbReference type="EMBL" id="GAA1675325.1"/>
    </source>
</evidence>
<organism evidence="1 2">
    <name type="scientific">Kribbella yunnanensis</name>
    <dbReference type="NCBI Taxonomy" id="190194"/>
    <lineage>
        <taxon>Bacteria</taxon>
        <taxon>Bacillati</taxon>
        <taxon>Actinomycetota</taxon>
        <taxon>Actinomycetes</taxon>
        <taxon>Propionibacteriales</taxon>
        <taxon>Kribbellaceae</taxon>
        <taxon>Kribbella</taxon>
    </lineage>
</organism>
<gene>
    <name evidence="1" type="ORF">GCM10009745_18020</name>
</gene>
<comment type="caution">
    <text evidence="1">The sequence shown here is derived from an EMBL/GenBank/DDBJ whole genome shotgun (WGS) entry which is preliminary data.</text>
</comment>
<dbReference type="EMBL" id="BAAANF010000005">
    <property type="protein sequence ID" value="GAA1675325.1"/>
    <property type="molecule type" value="Genomic_DNA"/>
</dbReference>
<reference evidence="1 2" key="1">
    <citation type="journal article" date="2019" name="Int. J. Syst. Evol. Microbiol.">
        <title>The Global Catalogue of Microorganisms (GCM) 10K type strain sequencing project: providing services to taxonomists for standard genome sequencing and annotation.</title>
        <authorList>
            <consortium name="The Broad Institute Genomics Platform"/>
            <consortium name="The Broad Institute Genome Sequencing Center for Infectious Disease"/>
            <person name="Wu L."/>
            <person name="Ma J."/>
        </authorList>
    </citation>
    <scope>NUCLEOTIDE SEQUENCE [LARGE SCALE GENOMIC DNA]</scope>
    <source>
        <strain evidence="1 2">JCM 14307</strain>
    </source>
</reference>
<dbReference type="Proteomes" id="UP001500280">
    <property type="component" value="Unassembled WGS sequence"/>
</dbReference>